<dbReference type="CDD" id="cd06745">
    <property type="entry name" value="PDZ_SIPA1-like"/>
    <property type="match status" value="1"/>
</dbReference>
<organism evidence="6 7">
    <name type="scientific">Cordylochernes scorpioides</name>
    <dbReference type="NCBI Taxonomy" id="51811"/>
    <lineage>
        <taxon>Eukaryota</taxon>
        <taxon>Metazoa</taxon>
        <taxon>Ecdysozoa</taxon>
        <taxon>Arthropoda</taxon>
        <taxon>Chelicerata</taxon>
        <taxon>Arachnida</taxon>
        <taxon>Pseudoscorpiones</taxon>
        <taxon>Cheliferoidea</taxon>
        <taxon>Chernetidae</taxon>
        <taxon>Cordylochernes</taxon>
    </lineage>
</organism>
<dbReference type="SUPFAM" id="SSF50156">
    <property type="entry name" value="PDZ domain-like"/>
    <property type="match status" value="1"/>
</dbReference>
<dbReference type="PANTHER" id="PTHR15711">
    <property type="entry name" value="RAP GTPASE-ACTIVATING PROTEIN"/>
    <property type="match status" value="1"/>
</dbReference>
<dbReference type="Gene3D" id="3.40.50.11210">
    <property type="entry name" value="Rap/Ran-GAP"/>
    <property type="match status" value="1"/>
</dbReference>
<dbReference type="Gene3D" id="2.30.42.10">
    <property type="match status" value="1"/>
</dbReference>
<feature type="compositionally biased region" description="Low complexity" evidence="3">
    <location>
        <begin position="507"/>
        <end position="527"/>
    </location>
</feature>
<evidence type="ECO:0000313" key="6">
    <source>
        <dbReference type="EMBL" id="UYV74634.1"/>
    </source>
</evidence>
<dbReference type="Pfam" id="PF02145">
    <property type="entry name" value="Rap_GAP"/>
    <property type="match status" value="2"/>
</dbReference>
<dbReference type="InterPro" id="IPR036034">
    <property type="entry name" value="PDZ_sf"/>
</dbReference>
<keyword evidence="2" id="KW-0175">Coiled coil</keyword>
<dbReference type="PANTHER" id="PTHR15711:SF22">
    <property type="entry name" value="RAP-GAP DOMAIN-CONTAINING PROTEIN"/>
    <property type="match status" value="1"/>
</dbReference>
<reference evidence="6 7" key="1">
    <citation type="submission" date="2022-01" db="EMBL/GenBank/DDBJ databases">
        <title>A chromosomal length assembly of Cordylochernes scorpioides.</title>
        <authorList>
            <person name="Zeh D."/>
            <person name="Zeh J."/>
        </authorList>
    </citation>
    <scope>NUCLEOTIDE SEQUENCE [LARGE SCALE GENOMIC DNA]</scope>
    <source>
        <strain evidence="6">IN4F17</strain>
        <tissue evidence="6">Whole Body</tissue>
    </source>
</reference>
<dbReference type="Proteomes" id="UP001235939">
    <property type="component" value="Chromosome 12"/>
</dbReference>
<dbReference type="InterPro" id="IPR000331">
    <property type="entry name" value="Rap/Ran_GAP_dom"/>
</dbReference>
<dbReference type="InterPro" id="IPR001478">
    <property type="entry name" value="PDZ"/>
</dbReference>
<dbReference type="SMART" id="SM00228">
    <property type="entry name" value="PDZ"/>
    <property type="match status" value="1"/>
</dbReference>
<evidence type="ECO:0000256" key="3">
    <source>
        <dbReference type="SAM" id="MobiDB-lite"/>
    </source>
</evidence>
<sequence length="945" mass="105136">MEVDGGGLSSEILRARSLEYYKGCHQQPGTRLHKSGSTTQLNGYHAPKYTPRRTTYTPTPVNGSRPHRTHSERTNNRNVPVSRPQASSPVVSLYRSNSSLDLDHCEASILRRDFGSASSLDVVSSTSGESFFDLLQGFRTGSIDQRSPGPPNIQEYLRGKIDPLPTTQNASNVLANGSDSLEDAQSPRLKTKFHRLWEIKEKSVKPRSKLLGSEPSLFRKLRGGTGHHRTESTIEKADQVLDTEARLDDKLRRKAFAHYDCQSLTANLSYASRLRSLLSRRRNTTTGASAASMVGRMEGPGDVDYGDNRESDLVLSCPFFRNELGGEEERMISLNRVTSAKPQSAGLHKPTLACGLSLLENANLGRWKHRSCPYQKIAWHIENVDVGALCYRQHFYNQEHQNWLGTDEQLGPVALSIKREKMSMSQGNFQYRLILRTSEPKCCAETSGPAFDEFLELLGQRVRLKGFEKYRGGLDTKSEYFRAVRNCWSRHCAAQLTQQACTPSTPPTMTVRSSSTSPPSSPTAPTTNNRWVTLDSAKITWDGCLYPSSFELLESNIHFMSEHFHGHLLELQICVQLLRKRHIGNDIVTIVFQEPDALPFTPKTIRSHFQHVFVVVRAQNPCSEHTRYRVAISRSKEVPVFGPPIPEGGTFAKSRSFTDFLLTKVINGENAAHRSEKFATMAQRTRQEYLKDLAASYSTTTTVDSNPKFSLLSFGGRKKERCGPSRPKFNPHCSVMGAIAWQVQVEDFGQATVVEAILGVSADTMVVVEETTREVIFACPCNSVLGWTSTPGSLKVFYHQGECILLRPRDSEADEVREMVARLECVTSGCETRELQLRRNSLGQLGFHLGSEGVVTEVEHCGFAWQAGLRSGARLLEICTVAVATLPYEAMVDLLKTSLTVTVAVVPPLTGTQARRGCVLHHCNYLPSGPPTSPGDYENLVDLLH</sequence>
<feature type="domain" description="PDZ" evidence="5">
    <location>
        <begin position="834"/>
        <end position="898"/>
    </location>
</feature>
<dbReference type="PROSITE" id="PS50106">
    <property type="entry name" value="PDZ"/>
    <property type="match status" value="1"/>
</dbReference>
<evidence type="ECO:0000256" key="1">
    <source>
        <dbReference type="ARBA" id="ARBA00022468"/>
    </source>
</evidence>
<gene>
    <name evidence="6" type="ORF">LAZ67_12000336</name>
</gene>
<accession>A0ABY6L192</accession>
<keyword evidence="1" id="KW-0343">GTPase activation</keyword>
<dbReference type="EMBL" id="CP092874">
    <property type="protein sequence ID" value="UYV74634.1"/>
    <property type="molecule type" value="Genomic_DNA"/>
</dbReference>
<evidence type="ECO:0000256" key="2">
    <source>
        <dbReference type="ARBA" id="ARBA00023054"/>
    </source>
</evidence>
<dbReference type="PROSITE" id="PS50085">
    <property type="entry name" value="RAPGAP"/>
    <property type="match status" value="1"/>
</dbReference>
<dbReference type="Pfam" id="PF21022">
    <property type="entry name" value="Rap-GAP_dimer"/>
    <property type="match status" value="1"/>
</dbReference>
<protein>
    <submittedName>
        <fullName evidence="6">SIPA1L2</fullName>
    </submittedName>
</protein>
<feature type="domain" description="Rap-GAP" evidence="4">
    <location>
        <begin position="403"/>
        <end position="693"/>
    </location>
</feature>
<dbReference type="InterPro" id="IPR035974">
    <property type="entry name" value="Rap/Ran-GAP_sf"/>
</dbReference>
<name>A0ABY6L192_9ARAC</name>
<dbReference type="SUPFAM" id="SSF111347">
    <property type="entry name" value="Rap/Ran-GAP"/>
    <property type="match status" value="2"/>
</dbReference>
<evidence type="ECO:0000313" key="7">
    <source>
        <dbReference type="Proteomes" id="UP001235939"/>
    </source>
</evidence>
<evidence type="ECO:0000259" key="5">
    <source>
        <dbReference type="PROSITE" id="PS50106"/>
    </source>
</evidence>
<proteinExistence type="predicted"/>
<dbReference type="InterPro" id="IPR050989">
    <property type="entry name" value="Rap1_Ran_GAP"/>
</dbReference>
<feature type="region of interest" description="Disordered" evidence="3">
    <location>
        <begin position="501"/>
        <end position="529"/>
    </location>
</feature>
<feature type="region of interest" description="Disordered" evidence="3">
    <location>
        <begin position="26"/>
        <end position="90"/>
    </location>
</feature>
<feature type="compositionally biased region" description="Polar residues" evidence="3">
    <location>
        <begin position="76"/>
        <end position="90"/>
    </location>
</feature>
<feature type="non-terminal residue" evidence="6">
    <location>
        <position position="1"/>
    </location>
</feature>
<keyword evidence="7" id="KW-1185">Reference proteome</keyword>
<evidence type="ECO:0000259" key="4">
    <source>
        <dbReference type="PROSITE" id="PS50085"/>
    </source>
</evidence>